<gene>
    <name evidence="1" type="ORF">SAMN04488508_105361</name>
</gene>
<organism evidence="1 2">
    <name type="scientific">Aquimarina spongiae</name>
    <dbReference type="NCBI Taxonomy" id="570521"/>
    <lineage>
        <taxon>Bacteria</taxon>
        <taxon>Pseudomonadati</taxon>
        <taxon>Bacteroidota</taxon>
        <taxon>Flavobacteriia</taxon>
        <taxon>Flavobacteriales</taxon>
        <taxon>Flavobacteriaceae</taxon>
        <taxon>Aquimarina</taxon>
    </lineage>
</organism>
<sequence>MSKEHLAAHHIFVLSIKKHVLMFDFNKKLILKNCYELFEYE</sequence>
<dbReference type="AlphaFoldDB" id="A0A1M6GNA4"/>
<dbReference type="STRING" id="570521.SAMN04488508_105361"/>
<proteinExistence type="predicted"/>
<reference evidence="2" key="1">
    <citation type="submission" date="2016-11" db="EMBL/GenBank/DDBJ databases">
        <authorList>
            <person name="Varghese N."/>
            <person name="Submissions S."/>
        </authorList>
    </citation>
    <scope>NUCLEOTIDE SEQUENCE [LARGE SCALE GENOMIC DNA]</scope>
    <source>
        <strain evidence="2">DSM 22623</strain>
    </source>
</reference>
<dbReference type="Proteomes" id="UP000184432">
    <property type="component" value="Unassembled WGS sequence"/>
</dbReference>
<keyword evidence="2" id="KW-1185">Reference proteome</keyword>
<name>A0A1M6GNA4_9FLAO</name>
<dbReference type="EMBL" id="FQYP01000005">
    <property type="protein sequence ID" value="SHJ11346.1"/>
    <property type="molecule type" value="Genomic_DNA"/>
</dbReference>
<evidence type="ECO:0000313" key="2">
    <source>
        <dbReference type="Proteomes" id="UP000184432"/>
    </source>
</evidence>
<protein>
    <submittedName>
        <fullName evidence="1">Uncharacterized protein</fullName>
    </submittedName>
</protein>
<evidence type="ECO:0000313" key="1">
    <source>
        <dbReference type="EMBL" id="SHJ11346.1"/>
    </source>
</evidence>
<accession>A0A1M6GNA4</accession>